<dbReference type="EMBL" id="KI913162">
    <property type="protein sequence ID" value="ETV71083.1"/>
    <property type="molecule type" value="Genomic_DNA"/>
</dbReference>
<dbReference type="GO" id="GO:0034472">
    <property type="term" value="P:snRNA 3'-end processing"/>
    <property type="evidence" value="ECO:0007669"/>
    <property type="project" value="TreeGrafter"/>
</dbReference>
<feature type="region of interest" description="Disordered" evidence="1">
    <location>
        <begin position="601"/>
        <end position="705"/>
    </location>
</feature>
<dbReference type="SUPFAM" id="SSF53300">
    <property type="entry name" value="vWA-like"/>
    <property type="match status" value="1"/>
</dbReference>
<dbReference type="InterPro" id="IPR051113">
    <property type="entry name" value="Integrator_subunit6"/>
</dbReference>
<reference evidence="3" key="1">
    <citation type="submission" date="2013-12" db="EMBL/GenBank/DDBJ databases">
        <title>The Genome Sequence of Aphanomyces astaci APO3.</title>
        <authorList>
            <consortium name="The Broad Institute Genomics Platform"/>
            <person name="Russ C."/>
            <person name="Tyler B."/>
            <person name="van West P."/>
            <person name="Dieguez-Uribeondo J."/>
            <person name="Young S.K."/>
            <person name="Zeng Q."/>
            <person name="Gargeya S."/>
            <person name="Fitzgerald M."/>
            <person name="Abouelleil A."/>
            <person name="Alvarado L."/>
            <person name="Chapman S.B."/>
            <person name="Gainer-Dewar J."/>
            <person name="Goldberg J."/>
            <person name="Griggs A."/>
            <person name="Gujja S."/>
            <person name="Hansen M."/>
            <person name="Howarth C."/>
            <person name="Imamovic A."/>
            <person name="Ireland A."/>
            <person name="Larimer J."/>
            <person name="McCowan C."/>
            <person name="Murphy C."/>
            <person name="Pearson M."/>
            <person name="Poon T.W."/>
            <person name="Priest M."/>
            <person name="Roberts A."/>
            <person name="Saif S."/>
            <person name="Shea T."/>
            <person name="Sykes S."/>
            <person name="Wortman J."/>
            <person name="Nusbaum C."/>
            <person name="Birren B."/>
        </authorList>
    </citation>
    <scope>NUCLEOTIDE SEQUENCE [LARGE SCALE GENOMIC DNA]</scope>
    <source>
        <strain evidence="3">APO3</strain>
    </source>
</reference>
<feature type="compositionally biased region" description="Basic and acidic residues" evidence="1">
    <location>
        <begin position="601"/>
        <end position="615"/>
    </location>
</feature>
<name>W4FWR5_APHAT</name>
<dbReference type="Pfam" id="PF13519">
    <property type="entry name" value="VWA_2"/>
    <property type="match status" value="1"/>
</dbReference>
<dbReference type="PANTHER" id="PTHR12957:SF2">
    <property type="entry name" value="INTEGRATOR COMPLEX SUBUNIT 6"/>
    <property type="match status" value="1"/>
</dbReference>
<feature type="region of interest" description="Disordered" evidence="1">
    <location>
        <begin position="479"/>
        <end position="513"/>
    </location>
</feature>
<dbReference type="InterPro" id="IPR036465">
    <property type="entry name" value="vWFA_dom_sf"/>
</dbReference>
<dbReference type="AlphaFoldDB" id="W4FWR5"/>
<protein>
    <recommendedName>
        <fullName evidence="2">VWFA domain-containing protein</fullName>
    </recommendedName>
</protein>
<evidence type="ECO:0000313" key="3">
    <source>
        <dbReference type="EMBL" id="ETV71083.1"/>
    </source>
</evidence>
<dbReference type="InterPro" id="IPR057413">
    <property type="entry name" value="Beta-barrel_INTS6"/>
</dbReference>
<feature type="compositionally biased region" description="Basic residues" evidence="1">
    <location>
        <begin position="669"/>
        <end position="681"/>
    </location>
</feature>
<evidence type="ECO:0000259" key="2">
    <source>
        <dbReference type="PROSITE" id="PS50234"/>
    </source>
</evidence>
<dbReference type="CDD" id="cd00198">
    <property type="entry name" value="vWFA"/>
    <property type="match status" value="1"/>
</dbReference>
<dbReference type="OrthoDB" id="9449012at2759"/>
<feature type="compositionally biased region" description="Low complexity" evidence="1">
    <location>
        <begin position="685"/>
        <end position="701"/>
    </location>
</feature>
<dbReference type="PANTHER" id="PTHR12957">
    <property type="entry name" value="DEAD/H BOX POLYPEPTIDE 26/DICE1-RELATED"/>
    <property type="match status" value="1"/>
</dbReference>
<dbReference type="Gene3D" id="3.40.50.410">
    <property type="entry name" value="von Willebrand factor, type A domain"/>
    <property type="match status" value="1"/>
</dbReference>
<dbReference type="GeneID" id="20815486"/>
<proteinExistence type="predicted"/>
<dbReference type="RefSeq" id="XP_009839330.1">
    <property type="nucleotide sequence ID" value="XM_009841028.1"/>
</dbReference>
<organism evidence="3">
    <name type="scientific">Aphanomyces astaci</name>
    <name type="common">Crayfish plague agent</name>
    <dbReference type="NCBI Taxonomy" id="112090"/>
    <lineage>
        <taxon>Eukaryota</taxon>
        <taxon>Sar</taxon>
        <taxon>Stramenopiles</taxon>
        <taxon>Oomycota</taxon>
        <taxon>Saprolegniomycetes</taxon>
        <taxon>Saprolegniales</taxon>
        <taxon>Verrucalvaceae</taxon>
        <taxon>Aphanomyces</taxon>
    </lineage>
</organism>
<dbReference type="InterPro" id="IPR002035">
    <property type="entry name" value="VWF_A"/>
</dbReference>
<dbReference type="VEuPathDB" id="FungiDB:H257_13490"/>
<feature type="compositionally biased region" description="Low complexity" evidence="1">
    <location>
        <begin position="492"/>
        <end position="510"/>
    </location>
</feature>
<accession>W4FWR5</accession>
<gene>
    <name evidence="3" type="ORF">H257_13490</name>
</gene>
<dbReference type="Pfam" id="PF25462">
    <property type="entry name" value="Beta-barrel_INTS6"/>
    <property type="match status" value="1"/>
</dbReference>
<dbReference type="PROSITE" id="PS50234">
    <property type="entry name" value="VWFA"/>
    <property type="match status" value="1"/>
</dbReference>
<dbReference type="GO" id="GO:0032039">
    <property type="term" value="C:integrator complex"/>
    <property type="evidence" value="ECO:0007669"/>
    <property type="project" value="TreeGrafter"/>
</dbReference>
<dbReference type="STRING" id="112090.W4FWR5"/>
<feature type="domain" description="VWFA" evidence="2">
    <location>
        <begin position="2"/>
        <end position="227"/>
    </location>
</feature>
<evidence type="ECO:0000256" key="1">
    <source>
        <dbReference type="SAM" id="MobiDB-lite"/>
    </source>
</evidence>
<sequence length="818" mass="90200">MLVTFVVDTSASMGQRSACGMTLLDFAKSVVETMAKKLLSRTVNRMNYMHFMLVTFNGVVVGMENSTNREMFYRELKYLEPRDLSDVGSALSSAFDLINRERAKIFCDNYGLGRLPYNAHMTHIVLITDAGTITTMDGIQTDLVVPPTSLSALDLTRQPFRWDQRLFTIAVQLSADITASKPSANAVNPPYFSSLCDETGGMLHLFNNGRVTKAAVEKEVDLVIARMKSGVLVRFQCDASPASSTGGPSGAMDTDTFGMTKNTLSTAATLTREFVWPIPESFWVDRTTTSLPLRDAHPVLTFKRSVESQAEAATNQMVLETLKFPADSYQVDNVLNPTPPRGARWLVYVVGSRSEGRTGEAFGFLRTTTTNGVSITRLVLLPYNFPVLFSLLVDAARQHAANPNPNPTNPWHFHSKTMTASWRDAFSTYLSSVPFYYHMPLRKVLKRYNLHELVPDIPDGGRSYQVTNLLTRLKDIAMTAADSDRQPPPPSTRSNSSSHSSPSSSAPNSPYHLTKPVAVSQNVMQLAPADLLTFHAKHKLAVVCRKPPLDHATTADVPLWTGPLAHLAPSKAALAMEQHPSKFFLSVEVMSDYIPTALKTERHRNPFGEPDKDEATVEGTRRRKLEFSLDFPYKKTNNSSKGSGGGSSGDEAADEAAALGTTNVMTSSNRRKRQKYLKNRRGRDSASSPSTSSPESSSSSPQRLIQVPHNAVSDQGDEEGAQKELARRLGVDEAHDAGAWSQQVYRVLIDHNTRWQAIVALIKARTFQPTDVAKVLKALVEIPVDERVRGGYLALALTLAKEYKRAMLVKMLQAKRLA</sequence>